<feature type="transmembrane region" description="Helical" evidence="1">
    <location>
        <begin position="38"/>
        <end position="63"/>
    </location>
</feature>
<dbReference type="EMBL" id="GGEC01013030">
    <property type="protein sequence ID" value="MBW93513.1"/>
    <property type="molecule type" value="Transcribed_RNA"/>
</dbReference>
<name>A0A2P2JJ61_RHIMU</name>
<keyword evidence="1" id="KW-0812">Transmembrane</keyword>
<dbReference type="AlphaFoldDB" id="A0A2P2JJ61"/>
<keyword evidence="1" id="KW-1133">Transmembrane helix</keyword>
<evidence type="ECO:0000313" key="2">
    <source>
        <dbReference type="EMBL" id="MBW93513.1"/>
    </source>
</evidence>
<keyword evidence="1" id="KW-0472">Membrane</keyword>
<accession>A0A2P2JJ61</accession>
<proteinExistence type="predicted"/>
<sequence>MAGGQPHPYVPRDMELKEYVPGKLSQSTILSVYGLSSLLVISLVWLFSGFLLLTFVHFFSLVIHDGRMGSIGSSALLLVYNLGKVD</sequence>
<evidence type="ECO:0000256" key="1">
    <source>
        <dbReference type="SAM" id="Phobius"/>
    </source>
</evidence>
<reference evidence="2" key="1">
    <citation type="submission" date="2018-02" db="EMBL/GenBank/DDBJ databases">
        <title>Rhizophora mucronata_Transcriptome.</title>
        <authorList>
            <person name="Meera S.P."/>
            <person name="Sreeshan A."/>
            <person name="Augustine A."/>
        </authorList>
    </citation>
    <scope>NUCLEOTIDE SEQUENCE</scope>
    <source>
        <tissue evidence="2">Leaf</tissue>
    </source>
</reference>
<organism evidence="2">
    <name type="scientific">Rhizophora mucronata</name>
    <name type="common">Asiatic mangrove</name>
    <dbReference type="NCBI Taxonomy" id="61149"/>
    <lineage>
        <taxon>Eukaryota</taxon>
        <taxon>Viridiplantae</taxon>
        <taxon>Streptophyta</taxon>
        <taxon>Embryophyta</taxon>
        <taxon>Tracheophyta</taxon>
        <taxon>Spermatophyta</taxon>
        <taxon>Magnoliopsida</taxon>
        <taxon>eudicotyledons</taxon>
        <taxon>Gunneridae</taxon>
        <taxon>Pentapetalae</taxon>
        <taxon>rosids</taxon>
        <taxon>fabids</taxon>
        <taxon>Malpighiales</taxon>
        <taxon>Rhizophoraceae</taxon>
        <taxon>Rhizophora</taxon>
    </lineage>
</organism>
<protein>
    <submittedName>
        <fullName evidence="2">Uncharacterized protein MANES_12G130500</fullName>
    </submittedName>
</protein>